<organism evidence="1 2">
    <name type="scientific">Microlunatus endophyticus</name>
    <dbReference type="NCBI Taxonomy" id="1716077"/>
    <lineage>
        <taxon>Bacteria</taxon>
        <taxon>Bacillati</taxon>
        <taxon>Actinomycetota</taxon>
        <taxon>Actinomycetes</taxon>
        <taxon>Propionibacteriales</taxon>
        <taxon>Propionibacteriaceae</taxon>
        <taxon>Microlunatus</taxon>
    </lineage>
</organism>
<dbReference type="AlphaFoldDB" id="A0A917W0S5"/>
<gene>
    <name evidence="1" type="ORF">GCM10011575_09650</name>
</gene>
<dbReference type="RefSeq" id="WP_188894045.1">
    <property type="nucleotide sequence ID" value="NZ_BMMZ01000002.1"/>
</dbReference>
<dbReference type="Proteomes" id="UP000613840">
    <property type="component" value="Unassembled WGS sequence"/>
</dbReference>
<reference evidence="1" key="1">
    <citation type="journal article" date="2014" name="Int. J. Syst. Evol. Microbiol.">
        <title>Complete genome sequence of Corynebacterium casei LMG S-19264T (=DSM 44701T), isolated from a smear-ripened cheese.</title>
        <authorList>
            <consortium name="US DOE Joint Genome Institute (JGI-PGF)"/>
            <person name="Walter F."/>
            <person name="Albersmeier A."/>
            <person name="Kalinowski J."/>
            <person name="Ruckert C."/>
        </authorList>
    </citation>
    <scope>NUCLEOTIDE SEQUENCE</scope>
    <source>
        <strain evidence="1">CGMCC 4.7306</strain>
    </source>
</reference>
<comment type="caution">
    <text evidence="1">The sequence shown here is derived from an EMBL/GenBank/DDBJ whole genome shotgun (WGS) entry which is preliminary data.</text>
</comment>
<dbReference type="Pfam" id="PF04655">
    <property type="entry name" value="APH_6_hur"/>
    <property type="match status" value="1"/>
</dbReference>
<reference evidence="1" key="2">
    <citation type="submission" date="2020-09" db="EMBL/GenBank/DDBJ databases">
        <authorList>
            <person name="Sun Q."/>
            <person name="Zhou Y."/>
        </authorList>
    </citation>
    <scope>NUCLEOTIDE SEQUENCE</scope>
    <source>
        <strain evidence="1">CGMCC 4.7306</strain>
    </source>
</reference>
<dbReference type="EMBL" id="BMMZ01000002">
    <property type="protein sequence ID" value="GGL53306.1"/>
    <property type="molecule type" value="Genomic_DNA"/>
</dbReference>
<dbReference type="InterPro" id="IPR011009">
    <property type="entry name" value="Kinase-like_dom_sf"/>
</dbReference>
<dbReference type="SUPFAM" id="SSF56112">
    <property type="entry name" value="Protein kinase-like (PK-like)"/>
    <property type="match status" value="1"/>
</dbReference>
<evidence type="ECO:0000313" key="1">
    <source>
        <dbReference type="EMBL" id="GGL53306.1"/>
    </source>
</evidence>
<dbReference type="GO" id="GO:0019748">
    <property type="term" value="P:secondary metabolic process"/>
    <property type="evidence" value="ECO:0007669"/>
    <property type="project" value="InterPro"/>
</dbReference>
<proteinExistence type="predicted"/>
<evidence type="ECO:0000313" key="2">
    <source>
        <dbReference type="Proteomes" id="UP000613840"/>
    </source>
</evidence>
<dbReference type="Gene3D" id="3.90.1200.10">
    <property type="match status" value="1"/>
</dbReference>
<sequence>MITVPESLRVRLLRTEDAAKDWINDFPDLADQYLARWHGQVDGPVVAGATAVVIPVRTPVGAAVVKISYPHPSTADEHKALRAWDGDGAVRLFDADPEGHALLLERLAGRELAAPVDEAIAIGGQLSARLAVPAPPDVKRLADTVSEWEQQIRDDHHQAGDPLPARTVDAAVETVRGLGHDDTQTMLHGDLHSKNILHSDRGWIAIDPQGVAGTAAFDALTMCSDRPPEPHSGVDLVREMSHRVEIFSEAAGVDAALSRRCVQARAVTGLLWDLARGDVGRSANFDVRRQLSEGFLG</sequence>
<keyword evidence="2" id="KW-1185">Reference proteome</keyword>
<accession>A0A917W0S5</accession>
<protein>
    <submittedName>
        <fullName evidence="1">Hydroxyurea phosphotransferase</fullName>
    </submittedName>
</protein>
<dbReference type="GO" id="GO:0016773">
    <property type="term" value="F:phosphotransferase activity, alcohol group as acceptor"/>
    <property type="evidence" value="ECO:0007669"/>
    <property type="project" value="InterPro"/>
</dbReference>
<dbReference type="InterPro" id="IPR006748">
    <property type="entry name" value="NH2Glyco/OHUrea_AB-resist_kin"/>
</dbReference>
<name>A0A917W0S5_9ACTN</name>